<sequence>MDAISSSMPMTAPTGMSAIGNGVGASAENMEQLGTEFESVFVSMLLKEMRNSLDEGFFGSESSDSFGGLFDMFVGKHLAESDALGVGKMLAGQYESQSGGKPSVGESLSQVS</sequence>
<name>A0ABT7PKA1_9BACT</name>
<organism evidence="2 3">
    <name type="scientific">Roseiconus lacunae</name>
    <dbReference type="NCBI Taxonomy" id="2605694"/>
    <lineage>
        <taxon>Bacteria</taxon>
        <taxon>Pseudomonadati</taxon>
        <taxon>Planctomycetota</taxon>
        <taxon>Planctomycetia</taxon>
        <taxon>Pirellulales</taxon>
        <taxon>Pirellulaceae</taxon>
        <taxon>Roseiconus</taxon>
    </lineage>
</organism>
<evidence type="ECO:0000259" key="1">
    <source>
        <dbReference type="Pfam" id="PF10135"/>
    </source>
</evidence>
<evidence type="ECO:0000313" key="3">
    <source>
        <dbReference type="Proteomes" id="UP001239462"/>
    </source>
</evidence>
<reference evidence="2 3" key="1">
    <citation type="submission" date="2023-06" db="EMBL/GenBank/DDBJ databases">
        <title>Roseiconus lacunae JC819 isolated from Gulf of Mannar region, Tamil Nadu.</title>
        <authorList>
            <person name="Pk S."/>
            <person name="Ch S."/>
            <person name="Ch V.R."/>
        </authorList>
    </citation>
    <scope>NUCLEOTIDE SEQUENCE [LARGE SCALE GENOMIC DNA]</scope>
    <source>
        <strain evidence="2 3">JC819</strain>
    </source>
</reference>
<keyword evidence="3" id="KW-1185">Reference proteome</keyword>
<dbReference type="RefSeq" id="WP_289164395.1">
    <property type="nucleotide sequence ID" value="NZ_JASZZN010000010.1"/>
</dbReference>
<gene>
    <name evidence="2" type="ORF">QTN89_15060</name>
</gene>
<dbReference type="Proteomes" id="UP001239462">
    <property type="component" value="Unassembled WGS sequence"/>
</dbReference>
<accession>A0ABT7PKA1</accession>
<protein>
    <recommendedName>
        <fullName evidence="1">Flagellar protein FlgJ N-terminal domain-containing protein</fullName>
    </recommendedName>
</protein>
<proteinExistence type="predicted"/>
<dbReference type="EMBL" id="JASZZN010000010">
    <property type="protein sequence ID" value="MDM4016763.1"/>
    <property type="molecule type" value="Genomic_DNA"/>
</dbReference>
<comment type="caution">
    <text evidence="2">The sequence shown here is derived from an EMBL/GenBank/DDBJ whole genome shotgun (WGS) entry which is preliminary data.</text>
</comment>
<dbReference type="Pfam" id="PF10135">
    <property type="entry name" value="Rod-binding"/>
    <property type="match status" value="1"/>
</dbReference>
<feature type="domain" description="Flagellar protein FlgJ N-terminal" evidence="1">
    <location>
        <begin position="47"/>
        <end position="93"/>
    </location>
</feature>
<evidence type="ECO:0000313" key="2">
    <source>
        <dbReference type="EMBL" id="MDM4016763.1"/>
    </source>
</evidence>
<dbReference type="InterPro" id="IPR019301">
    <property type="entry name" value="Flagellar_prot_FlgJ_N"/>
</dbReference>